<reference evidence="4" key="4">
    <citation type="submission" date="2022-06" db="UniProtKB">
        <authorList>
            <consortium name="EnsemblMetazoa"/>
        </authorList>
    </citation>
    <scope>IDENTIFICATION</scope>
</reference>
<name>A0A131ZUJ4_SARSC</name>
<dbReference type="EMBL" id="JXLN01000004">
    <property type="protein sequence ID" value="KPL94550.1"/>
    <property type="molecule type" value="Genomic_DNA"/>
</dbReference>
<dbReference type="Proteomes" id="UP000616769">
    <property type="component" value="Unassembled WGS sequence"/>
</dbReference>
<reference evidence="5" key="2">
    <citation type="journal article" date="2020" name="PLoS Negl. Trop. Dis.">
        <title>High-quality nuclear genome for Sarcoptes scabiei-A critical resource for a neglected parasite.</title>
        <authorList>
            <person name="Korhonen P.K."/>
            <person name="Gasser R.B."/>
            <person name="Ma G."/>
            <person name="Wang T."/>
            <person name="Stroehlein A.J."/>
            <person name="Young N.D."/>
            <person name="Ang C.S."/>
            <person name="Fernando D.D."/>
            <person name="Lu H.C."/>
            <person name="Taylor S."/>
            <person name="Reynolds S.L."/>
            <person name="Mofiz E."/>
            <person name="Najaraj S.H."/>
            <person name="Gowda H."/>
            <person name="Madugundu A."/>
            <person name="Renuse S."/>
            <person name="Holt D."/>
            <person name="Pandey A."/>
            <person name="Papenfuss A.T."/>
            <person name="Fischer K."/>
        </authorList>
    </citation>
    <scope>NUCLEOTIDE SEQUENCE [LARGE SCALE GENOMIC DNA]</scope>
</reference>
<evidence type="ECO:0000313" key="2">
    <source>
        <dbReference type="EMBL" id="KAF7490662.1"/>
    </source>
</evidence>
<dbReference type="OrthoDB" id="6130045at2759"/>
<evidence type="ECO:0000313" key="3">
    <source>
        <dbReference type="EMBL" id="KPL94550.1"/>
    </source>
</evidence>
<protein>
    <submittedName>
        <fullName evidence="3 4">Uncharacterized protein</fullName>
    </submittedName>
</protein>
<dbReference type="EMBL" id="WVUK01000062">
    <property type="protein sequence ID" value="KAF7490662.1"/>
    <property type="molecule type" value="Genomic_DNA"/>
</dbReference>
<evidence type="ECO:0000313" key="5">
    <source>
        <dbReference type="Proteomes" id="UP000070412"/>
    </source>
</evidence>
<reference evidence="3 6" key="1">
    <citation type="journal article" date="2015" name="Parasit. Vectors">
        <title>Draft genome of the scabies mite.</title>
        <authorList>
            <person name="Rider S.D.Jr."/>
            <person name="Morgan M.S."/>
            <person name="Arlian L.G."/>
        </authorList>
    </citation>
    <scope>NUCLEOTIDE SEQUENCE [LARGE SCALE GENOMIC DNA]</scope>
    <source>
        <strain evidence="3">Arlian Lab</strain>
    </source>
</reference>
<accession>A0A131ZUJ4</accession>
<evidence type="ECO:0000313" key="4">
    <source>
        <dbReference type="EnsemblMetazoa" id="KAF7490662.1"/>
    </source>
</evidence>
<dbReference type="EnsemblMetazoa" id="SSS_8230s_mrna">
    <property type="protein sequence ID" value="KAF7490662.1"/>
    <property type="gene ID" value="SSS_8230"/>
</dbReference>
<organism evidence="3 6">
    <name type="scientific">Sarcoptes scabiei</name>
    <name type="common">Itch mite</name>
    <name type="synonym">Acarus scabiei</name>
    <dbReference type="NCBI Taxonomy" id="52283"/>
    <lineage>
        <taxon>Eukaryota</taxon>
        <taxon>Metazoa</taxon>
        <taxon>Ecdysozoa</taxon>
        <taxon>Arthropoda</taxon>
        <taxon>Chelicerata</taxon>
        <taxon>Arachnida</taxon>
        <taxon>Acari</taxon>
        <taxon>Acariformes</taxon>
        <taxon>Sarcoptiformes</taxon>
        <taxon>Astigmata</taxon>
        <taxon>Psoroptidia</taxon>
        <taxon>Sarcoptoidea</taxon>
        <taxon>Sarcoptidae</taxon>
        <taxon>Sarcoptinae</taxon>
        <taxon>Sarcoptes</taxon>
    </lineage>
</organism>
<dbReference type="VEuPathDB" id="VectorBase:SSCA001997"/>
<feature type="compositionally biased region" description="Low complexity" evidence="1">
    <location>
        <begin position="29"/>
        <end position="38"/>
    </location>
</feature>
<proteinExistence type="predicted"/>
<reference evidence="2" key="3">
    <citation type="submission" date="2020-01" db="EMBL/GenBank/DDBJ databases">
        <authorList>
            <person name="Korhonen P.K.K."/>
            <person name="Guangxu M.G."/>
            <person name="Wang T.W."/>
            <person name="Stroehlein A.J.S."/>
            <person name="Young N.D."/>
            <person name="Ang C.-S.A."/>
            <person name="Fernando D.W.F."/>
            <person name="Lu H.L."/>
            <person name="Taylor S.T."/>
            <person name="Ehtesham M.E.M."/>
            <person name="Najaraj S.H.N."/>
            <person name="Harsha G.H.G."/>
            <person name="Madugundu A.M."/>
            <person name="Renuse S.R."/>
            <person name="Holt D.H."/>
            <person name="Pandey A.P."/>
            <person name="Papenfuss A.P."/>
            <person name="Gasser R.B.G."/>
            <person name="Fischer K.F."/>
        </authorList>
    </citation>
    <scope>NUCLEOTIDE SEQUENCE</scope>
    <source>
        <strain evidence="2">SSS_KF_BRIS2020</strain>
    </source>
</reference>
<dbReference type="Proteomes" id="UP000070412">
    <property type="component" value="Unassembled WGS sequence"/>
</dbReference>
<evidence type="ECO:0000313" key="6">
    <source>
        <dbReference type="Proteomes" id="UP000616769"/>
    </source>
</evidence>
<sequence length="315" mass="36701">MLPTDSKLIDTFRFKYVQSQQRSSGSEFDQTSSLQTDTSSEDNNLDVNMMNAMESKFNSSDFGCVDEMQPSLQQQFRINKYGSSSMILFDLKEFEDRSDRLNWLIRMMNRHRYKMKSFSTIDLDESNYQDPSSSMLLCGSNETTSMRRYQSDCDLASYYRFTSNGKYNRIKYSSSTLAICGDTINSSQLPSPQAQSFRQLNSMIFTDFDLAKSFNKKIINKCINRILREFVKIVDESLLSSQEIDSIAKIGSDIIVKPLKRSYDFQYDPFQTGEIFINVVDFTEQSYDSEDNFTKKDKEKFVLNWLQTVQPRNKF</sequence>
<dbReference type="AlphaFoldDB" id="A0A131ZUJ4"/>
<gene>
    <name evidence="3" type="ORF">QR98_0001490</name>
    <name evidence="2" type="ORF">SSS_8230</name>
</gene>
<feature type="region of interest" description="Disordered" evidence="1">
    <location>
        <begin position="23"/>
        <end position="43"/>
    </location>
</feature>
<evidence type="ECO:0000256" key="1">
    <source>
        <dbReference type="SAM" id="MobiDB-lite"/>
    </source>
</evidence>
<keyword evidence="5" id="KW-1185">Reference proteome</keyword>